<keyword evidence="1" id="KW-1133">Transmembrane helix</keyword>
<dbReference type="AlphaFoldDB" id="A0A5S6QEH6"/>
<keyword evidence="2" id="KW-1185">Reference proteome</keyword>
<accession>A0A5S6QEH6</accession>
<evidence type="ECO:0000313" key="3">
    <source>
        <dbReference type="WBParaSite" id="TMUE_1000005322.1"/>
    </source>
</evidence>
<reference evidence="3 4" key="3">
    <citation type="submission" date="2019-12" db="UniProtKB">
        <authorList>
            <consortium name="WormBaseParasite"/>
        </authorList>
    </citation>
    <scope>IDENTIFICATION</scope>
</reference>
<dbReference type="WBParaSite" id="TMUE_1000005322.1">
    <property type="protein sequence ID" value="TMUE_1000005322.1"/>
    <property type="gene ID" value="WBGene00299259"/>
</dbReference>
<keyword evidence="1" id="KW-0812">Transmembrane</keyword>
<reference evidence="2" key="2">
    <citation type="submission" date="2014-03" db="EMBL/GenBank/DDBJ databases">
        <title>The whipworm genome and dual-species transcriptomics of an intimate host-pathogen interaction.</title>
        <authorList>
            <person name="Foth B.J."/>
            <person name="Tsai I.J."/>
            <person name="Reid A.J."/>
            <person name="Bancroft A.J."/>
            <person name="Nichol S."/>
            <person name="Tracey A."/>
            <person name="Holroyd N."/>
            <person name="Cotton J.A."/>
            <person name="Stanley E.J."/>
            <person name="Zarowiecki M."/>
            <person name="Liu J.Z."/>
            <person name="Huckvale T."/>
            <person name="Cooper P.J."/>
            <person name="Grencis R.K."/>
            <person name="Berriman M."/>
        </authorList>
    </citation>
    <scope>NUCLEOTIDE SEQUENCE [LARGE SCALE GENOMIC DNA]</scope>
    <source>
        <strain evidence="2">Edinburgh</strain>
    </source>
</reference>
<dbReference type="Proteomes" id="UP000046395">
    <property type="component" value="Unassembled WGS sequence"/>
</dbReference>
<reference evidence="2" key="1">
    <citation type="submission" date="2013-11" db="EMBL/GenBank/DDBJ databases">
        <authorList>
            <person name="Aslett M."/>
        </authorList>
    </citation>
    <scope>NUCLEOTIDE SEQUENCE [LARGE SCALE GENOMIC DNA]</scope>
    <source>
        <strain evidence="2">Edinburgh</strain>
    </source>
</reference>
<sequence length="87" mass="9970">MLVFTERWFVRLAVFFEFWSFSLCAVLLIPSSVMSDSKQKNRQCSSEYLTFGFICCPNNRSLPMCVLCERVLSNGAMKVEQVEGTPD</sequence>
<evidence type="ECO:0000313" key="4">
    <source>
        <dbReference type="WBParaSite" id="TMUE_2000009683.1"/>
    </source>
</evidence>
<protein>
    <submittedName>
        <fullName evidence="3 4">Secreted protein</fullName>
    </submittedName>
</protein>
<keyword evidence="1" id="KW-0472">Membrane</keyword>
<name>A0A5S6QEH6_TRIMR</name>
<organism evidence="2 3">
    <name type="scientific">Trichuris muris</name>
    <name type="common">Mouse whipworm</name>
    <dbReference type="NCBI Taxonomy" id="70415"/>
    <lineage>
        <taxon>Eukaryota</taxon>
        <taxon>Metazoa</taxon>
        <taxon>Ecdysozoa</taxon>
        <taxon>Nematoda</taxon>
        <taxon>Enoplea</taxon>
        <taxon>Dorylaimia</taxon>
        <taxon>Trichinellida</taxon>
        <taxon>Trichuridae</taxon>
        <taxon>Trichuris</taxon>
    </lineage>
</organism>
<evidence type="ECO:0000256" key="1">
    <source>
        <dbReference type="SAM" id="Phobius"/>
    </source>
</evidence>
<feature type="transmembrane region" description="Helical" evidence="1">
    <location>
        <begin position="12"/>
        <end position="33"/>
    </location>
</feature>
<evidence type="ECO:0000313" key="2">
    <source>
        <dbReference type="Proteomes" id="UP000046395"/>
    </source>
</evidence>
<proteinExistence type="predicted"/>
<dbReference type="WBParaSite" id="TMUE_2000009683.1">
    <property type="protein sequence ID" value="TMUE_2000009683.1"/>
    <property type="gene ID" value="WBGene00300691"/>
</dbReference>